<dbReference type="EMBL" id="AY458647">
    <property type="protein sequence ID" value="AAR38164.1"/>
    <property type="molecule type" value="Genomic_DNA"/>
</dbReference>
<evidence type="ECO:0000313" key="9">
    <source>
        <dbReference type="EMBL" id="AAR38164.1"/>
    </source>
</evidence>
<evidence type="ECO:0000256" key="4">
    <source>
        <dbReference type="ARBA" id="ARBA00022989"/>
    </source>
</evidence>
<keyword evidence="7" id="KW-0285">Flavoprotein</keyword>
<dbReference type="PANTHER" id="PTHR36964">
    <property type="entry name" value="PROTEIN-METHIONINE-SULFOXIDE REDUCTASE HEME-BINDING SUBUNIT MSRQ"/>
    <property type="match status" value="1"/>
</dbReference>
<keyword evidence="7" id="KW-0288">FMN</keyword>
<comment type="cofactor">
    <cofactor evidence="7">
        <name>FMN</name>
        <dbReference type="ChEBI" id="CHEBI:58210"/>
    </cofactor>
    <text evidence="7">Binds 1 FMN per subunit.</text>
</comment>
<comment type="function">
    <text evidence="7">Part of the MsrPQ system that repairs oxidized cell envelope proteins containing methionine sulfoxide residues (Met-O), using respiratory chain electrons. Thus protects these proteins from oxidative-stress damage caused by reactive species of oxygen and chlorine. MsrPQ is essential for the maintenance of envelope integrity under bleach stress, rescuing a wide series of structurally unrelated cell envelope proteins from methionine oxidation. MsrQ provides electrons for reduction to the reductase catalytic subunit MsrP, using the quinone pool of the respiratory chain.</text>
</comment>
<dbReference type="AlphaFoldDB" id="Q6SFP8"/>
<keyword evidence="7" id="KW-0479">Metal-binding</keyword>
<dbReference type="GO" id="GO:0010181">
    <property type="term" value="F:FMN binding"/>
    <property type="evidence" value="ECO:0007669"/>
    <property type="project" value="UniProtKB-UniRule"/>
</dbReference>
<feature type="transmembrane region" description="Helical" evidence="7">
    <location>
        <begin position="12"/>
        <end position="30"/>
    </location>
</feature>
<feature type="transmembrane region" description="Helical" evidence="7">
    <location>
        <begin position="173"/>
        <end position="192"/>
    </location>
</feature>
<dbReference type="PANTHER" id="PTHR36964:SF1">
    <property type="entry name" value="PROTEIN-METHIONINE-SULFOXIDE REDUCTASE HEME-BINDING SUBUNIT MSRQ"/>
    <property type="match status" value="1"/>
</dbReference>
<keyword evidence="5 7" id="KW-0408">Iron</keyword>
<keyword evidence="2 7" id="KW-0813">Transport</keyword>
<feature type="transmembrane region" description="Helical" evidence="7">
    <location>
        <begin position="45"/>
        <end position="62"/>
    </location>
</feature>
<keyword evidence="3 7" id="KW-0812">Transmembrane</keyword>
<dbReference type="GO" id="GO:0016679">
    <property type="term" value="F:oxidoreductase activity, acting on diphenols and related substances as donors"/>
    <property type="evidence" value="ECO:0007669"/>
    <property type="project" value="TreeGrafter"/>
</dbReference>
<evidence type="ECO:0000256" key="6">
    <source>
        <dbReference type="ARBA" id="ARBA00023136"/>
    </source>
</evidence>
<dbReference type="InterPro" id="IPR022837">
    <property type="entry name" value="MsrQ-like"/>
</dbReference>
<comment type="subunit">
    <text evidence="7">Heterodimer of a catalytic subunit (MsrP) and a heme-binding subunit (MsrQ).</text>
</comment>
<gene>
    <name evidence="7" type="primary">msrQ</name>
    <name evidence="9" type="ORF">MBMO_EBAC000-36A07.9</name>
</gene>
<keyword evidence="6 7" id="KW-0472">Membrane</keyword>
<reference evidence="9" key="2">
    <citation type="submission" date="2003-12" db="EMBL/GenBank/DDBJ databases">
        <title>Monterey Bay Coastal Ocean Microbial Observatory environmental clone sequencing.</title>
        <authorList>
            <person name="DeLong E.F."/>
        </authorList>
    </citation>
    <scope>NUCLEOTIDE SEQUENCE</scope>
</reference>
<dbReference type="Pfam" id="PF01794">
    <property type="entry name" value="Ferric_reduct"/>
    <property type="match status" value="1"/>
</dbReference>
<dbReference type="GO" id="GO:0005886">
    <property type="term" value="C:plasma membrane"/>
    <property type="evidence" value="ECO:0007669"/>
    <property type="project" value="UniProtKB-SubCell"/>
</dbReference>
<feature type="transmembrane region" description="Helical" evidence="7">
    <location>
        <begin position="114"/>
        <end position="130"/>
    </location>
</feature>
<keyword evidence="4 7" id="KW-1133">Transmembrane helix</keyword>
<comment type="subcellular location">
    <subcellularLocation>
        <location evidence="7">Cell membrane</location>
        <topology evidence="7">Multi-pass membrane protein</topology>
    </subcellularLocation>
    <subcellularLocation>
        <location evidence="1">Membrane</location>
        <topology evidence="1">Multi-pass membrane protein</topology>
    </subcellularLocation>
</comment>
<dbReference type="GO" id="GO:0030091">
    <property type="term" value="P:protein repair"/>
    <property type="evidence" value="ECO:0007669"/>
    <property type="project" value="UniProtKB-UniRule"/>
</dbReference>
<keyword evidence="7" id="KW-0249">Electron transport</keyword>
<dbReference type="InterPro" id="IPR013130">
    <property type="entry name" value="Fe3_Rdtase_TM_dom"/>
</dbReference>
<dbReference type="GO" id="GO:0009055">
    <property type="term" value="F:electron transfer activity"/>
    <property type="evidence" value="ECO:0007669"/>
    <property type="project" value="UniProtKB-UniRule"/>
</dbReference>
<proteinExistence type="inferred from homology"/>
<keyword evidence="7" id="KW-0349">Heme</keyword>
<keyword evidence="7" id="KW-1003">Cell membrane</keyword>
<evidence type="ECO:0000256" key="5">
    <source>
        <dbReference type="ARBA" id="ARBA00023004"/>
    </source>
</evidence>
<feature type="transmembrane region" description="Helical" evidence="7">
    <location>
        <begin position="74"/>
        <end position="94"/>
    </location>
</feature>
<evidence type="ECO:0000256" key="1">
    <source>
        <dbReference type="ARBA" id="ARBA00004141"/>
    </source>
</evidence>
<protein>
    <recommendedName>
        <fullName evidence="7">Protein-methionine-sulfoxide reductase heme-binding subunit MsrQ</fullName>
    </recommendedName>
    <alternativeName>
        <fullName evidence="7">Flavocytochrome MsrQ</fullName>
    </alternativeName>
</protein>
<comment type="cofactor">
    <cofactor evidence="7">
        <name>heme b</name>
        <dbReference type="ChEBI" id="CHEBI:60344"/>
    </cofactor>
    <text evidence="7">Binds 1 heme b (iron(II)-protoporphyrin IX) group per subunit.</text>
</comment>
<dbReference type="GO" id="GO:0046872">
    <property type="term" value="F:metal ion binding"/>
    <property type="evidence" value="ECO:0007669"/>
    <property type="project" value="UniProtKB-KW"/>
</dbReference>
<name>Q6SFP8_9BACT</name>
<evidence type="ECO:0000256" key="7">
    <source>
        <dbReference type="HAMAP-Rule" id="MF_01207"/>
    </source>
</evidence>
<evidence type="ECO:0000259" key="8">
    <source>
        <dbReference type="Pfam" id="PF01794"/>
    </source>
</evidence>
<feature type="transmembrane region" description="Helical" evidence="7">
    <location>
        <begin position="150"/>
        <end position="167"/>
    </location>
</feature>
<evidence type="ECO:0000256" key="3">
    <source>
        <dbReference type="ARBA" id="ARBA00022692"/>
    </source>
</evidence>
<dbReference type="GO" id="GO:0020037">
    <property type="term" value="F:heme binding"/>
    <property type="evidence" value="ECO:0007669"/>
    <property type="project" value="UniProtKB-UniRule"/>
</dbReference>
<organism evidence="9">
    <name type="scientific">uncultured marine bacterium 580</name>
    <dbReference type="NCBI Taxonomy" id="257400"/>
    <lineage>
        <taxon>Bacteria</taxon>
        <taxon>environmental samples</taxon>
    </lineage>
</organism>
<dbReference type="HAMAP" id="MF_01207">
    <property type="entry name" value="MsrQ"/>
    <property type="match status" value="1"/>
</dbReference>
<reference evidence="9" key="1">
    <citation type="submission" date="2003-11" db="EMBL/GenBank/DDBJ databases">
        <authorList>
            <person name="Heidelberg J.F."/>
            <person name="Eisen J.A."/>
            <person name="Nelson W.C."/>
            <person name="DeLong E.F."/>
        </authorList>
    </citation>
    <scope>NUCLEOTIDE SEQUENCE</scope>
</reference>
<evidence type="ECO:0000256" key="2">
    <source>
        <dbReference type="ARBA" id="ARBA00022448"/>
    </source>
</evidence>
<feature type="domain" description="Ferric oxidoreductase" evidence="8">
    <location>
        <begin position="45"/>
        <end position="159"/>
    </location>
</feature>
<sequence>MKSYFRPPLKPIIFLICLWPLFSISYKIYIDNLGANPIEYIEKHFGLWALIFLCLTLSLTPLKEITHIGKWILYRRMLGLFVFFYASVHLLMYLGLDYQFAWSDIKDDILKHKYVLVGFLAWILLIPLAVTSSNKMIKRLKRRWKSLHQLIYVVAILAVLHFVWLVKKDMTEPIIYGSVLGGLLLVRVYFYYTKRNQLRAKENK</sequence>
<comment type="similarity">
    <text evidence="7">Belongs to the MsrQ family.</text>
</comment>
<accession>Q6SFP8</accession>